<sequence>MDAKDKACIFCGVREKGVIKKYGLRICRNCMRDNAYELGFDKVD</sequence>
<dbReference type="EMBL" id="PEUT01000024">
    <property type="protein sequence ID" value="PIV13818.1"/>
    <property type="molecule type" value="Genomic_DNA"/>
</dbReference>
<accession>A0A2H9QRX6</accession>
<evidence type="ECO:0000313" key="13">
    <source>
        <dbReference type="Proteomes" id="UP000229789"/>
    </source>
</evidence>
<dbReference type="InterPro" id="IPR043140">
    <property type="entry name" value="Ribosomal_uS14_sf"/>
</dbReference>
<dbReference type="AlphaFoldDB" id="A0A2G9LIV7"/>
<evidence type="ECO:0000313" key="3">
    <source>
        <dbReference type="EMBL" id="PIN66483.1"/>
    </source>
</evidence>
<accession>A0A2G9LIV7</accession>
<dbReference type="InterPro" id="IPR001209">
    <property type="entry name" value="Ribosomal_uS14"/>
</dbReference>
<reference evidence="11 12" key="1">
    <citation type="submission" date="2017-09" db="EMBL/GenBank/DDBJ databases">
        <title>Depth-based differentiation of microbial function through sediment-hosted aquifers and enrichment of novel symbionts in the deep terrestrial subsurface.</title>
        <authorList>
            <person name="Probst A.J."/>
            <person name="Ladd B."/>
            <person name="Jarett J.K."/>
            <person name="Geller-Mcgrath D.E."/>
            <person name="Sieber C.M.K."/>
            <person name="Emerson J.B."/>
            <person name="Anantharaman K."/>
            <person name="Thomas B.C."/>
            <person name="Malmstrom R."/>
            <person name="Stieglmeier M."/>
            <person name="Klingl A."/>
            <person name="Woyke T."/>
            <person name="Ryan C.M."/>
            <person name="Banfield J.F."/>
        </authorList>
    </citation>
    <scope>NUCLEOTIDE SEQUENCE [LARGE SCALE GENOMIC DNA]</scope>
</reference>
<accession>A0A2H9MMN8</accession>
<name>A0A2G9LIV7_HUBC1</name>
<dbReference type="Pfam" id="PF00253">
    <property type="entry name" value="Ribosomal_S14"/>
    <property type="match status" value="1"/>
</dbReference>
<dbReference type="Proteomes" id="UP000228888">
    <property type="component" value="Unassembled WGS sequence"/>
</dbReference>
<evidence type="ECO:0000313" key="4">
    <source>
        <dbReference type="EMBL" id="PIV13818.1"/>
    </source>
</evidence>
<dbReference type="EMBL" id="PFFF01000017">
    <property type="protein sequence ID" value="PIV89821.1"/>
    <property type="molecule type" value="Genomic_DNA"/>
</dbReference>
<organism evidence="3 13">
    <name type="scientific">Huberarchaeum crystalense</name>
    <dbReference type="NCBI Taxonomy" id="2014257"/>
    <lineage>
        <taxon>Archaea</taxon>
        <taxon>Candidatus Huberarchaeota</taxon>
        <taxon>Candidatus Huberarchaeia</taxon>
        <taxon>Candidatus Huberarchaeales</taxon>
        <taxon>Candidatus Huberarchaeaceae</taxon>
        <taxon>Candidatus Huberarchaeum</taxon>
    </lineage>
</organism>
<accession>A0A2H9M3Y1</accession>
<accession>A0A2H9M6T8</accession>
<dbReference type="EMBL" id="PFIH01000032">
    <property type="protein sequence ID" value="PIX28104.1"/>
    <property type="molecule type" value="Genomic_DNA"/>
</dbReference>
<dbReference type="Proteomes" id="UP000231449">
    <property type="component" value="Unassembled WGS sequence"/>
</dbReference>
<evidence type="ECO:0000313" key="9">
    <source>
        <dbReference type="EMBL" id="PJB03655.1"/>
    </source>
</evidence>
<dbReference type="EMBL" id="PFUW01000038">
    <property type="protein sequence ID" value="PJB03655.1"/>
    <property type="molecule type" value="Genomic_DNA"/>
</dbReference>
<keyword evidence="2" id="KW-0687">Ribonucleoprotein</keyword>
<dbReference type="EMBL" id="PCUF01000033">
    <property type="protein sequence ID" value="PIN66483.1"/>
    <property type="molecule type" value="Genomic_DNA"/>
</dbReference>
<evidence type="ECO:0000313" key="10">
    <source>
        <dbReference type="EMBL" id="PJC01046.1"/>
    </source>
</evidence>
<evidence type="ECO:0000256" key="2">
    <source>
        <dbReference type="ARBA" id="ARBA00023274"/>
    </source>
</evidence>
<gene>
    <name evidence="10" type="ORF">CO072_02495</name>
    <name evidence="9" type="ORF">CO124_02060</name>
    <name evidence="5" type="ORF">COS22_02285</name>
    <name evidence="4" type="ORF">COS45_00880</name>
    <name evidence="6" type="ORF">COW47_00735</name>
    <name evidence="3" type="ORF">COW69_02090</name>
    <name evidence="8" type="ORF">COY63_02550</name>
    <name evidence="7" type="ORF">COZ66_01300</name>
</gene>
<dbReference type="EMBL" id="PFSX01000072">
    <property type="protein sequence ID" value="PJC01046.1"/>
    <property type="molecule type" value="Genomic_DNA"/>
</dbReference>
<evidence type="ECO:0000313" key="11">
    <source>
        <dbReference type="Proteomes" id="UP000228874"/>
    </source>
</evidence>
<proteinExistence type="predicted"/>
<dbReference type="GO" id="GO:1990904">
    <property type="term" value="C:ribonucleoprotein complex"/>
    <property type="evidence" value="ECO:0007669"/>
    <property type="project" value="UniProtKB-KW"/>
</dbReference>
<dbReference type="EMBL" id="PFMG01000070">
    <property type="protein sequence ID" value="PIY99635.1"/>
    <property type="molecule type" value="Genomic_DNA"/>
</dbReference>
<evidence type="ECO:0000313" key="7">
    <source>
        <dbReference type="EMBL" id="PIX28104.1"/>
    </source>
</evidence>
<dbReference type="Proteomes" id="UP000231232">
    <property type="component" value="Unassembled WGS sequence"/>
</dbReference>
<dbReference type="GO" id="GO:0005840">
    <property type="term" value="C:ribosome"/>
    <property type="evidence" value="ECO:0007669"/>
    <property type="project" value="UniProtKB-KW"/>
</dbReference>
<dbReference type="GO" id="GO:0006412">
    <property type="term" value="P:translation"/>
    <property type="evidence" value="ECO:0007669"/>
    <property type="project" value="InterPro"/>
</dbReference>
<dbReference type="Proteomes" id="UP000229789">
    <property type="component" value="Unassembled WGS sequence"/>
</dbReference>
<evidence type="ECO:0000313" key="8">
    <source>
        <dbReference type="EMBL" id="PIY99635.1"/>
    </source>
</evidence>
<dbReference type="Proteomes" id="UP000230713">
    <property type="component" value="Unassembled WGS sequence"/>
</dbReference>
<accession>A0A2H9P9B4</accession>
<dbReference type="Proteomes" id="UP000228874">
    <property type="component" value="Unassembled WGS sequence"/>
</dbReference>
<dbReference type="EMBL" id="PETW01000041">
    <property type="protein sequence ID" value="PIV46295.1"/>
    <property type="molecule type" value="Genomic_DNA"/>
</dbReference>
<keyword evidence="1 3" id="KW-0689">Ribosomal protein</keyword>
<evidence type="ECO:0000313" key="12">
    <source>
        <dbReference type="Proteomes" id="UP000228888"/>
    </source>
</evidence>
<dbReference type="Gene3D" id="4.10.830.10">
    <property type="entry name" value="30s Ribosomal Protein S14, Chain N"/>
    <property type="match status" value="1"/>
</dbReference>
<dbReference type="GO" id="GO:0003735">
    <property type="term" value="F:structural constituent of ribosome"/>
    <property type="evidence" value="ECO:0007669"/>
    <property type="project" value="InterPro"/>
</dbReference>
<evidence type="ECO:0000313" key="6">
    <source>
        <dbReference type="EMBL" id="PIV89821.1"/>
    </source>
</evidence>
<protein>
    <submittedName>
        <fullName evidence="3">30S ribosomal protein S14</fullName>
    </submittedName>
</protein>
<evidence type="ECO:0000256" key="1">
    <source>
        <dbReference type="ARBA" id="ARBA00022980"/>
    </source>
</evidence>
<dbReference type="Proteomes" id="UP000228989">
    <property type="component" value="Unassembled WGS sequence"/>
</dbReference>
<accession>A0A2H9N2I1</accession>
<dbReference type="Proteomes" id="UP000230477">
    <property type="component" value="Unassembled WGS sequence"/>
</dbReference>
<reference evidence="3 13" key="2">
    <citation type="submission" date="2017-09" db="EMBL/GenBank/DDBJ databases">
        <title>Depth-based differentiation of microbial function through sediment-hosted aquifers and enrichment of novel symbionts in the deep terrestrial subsurface.</title>
        <authorList>
            <person name="Probst A.J."/>
            <person name="Ladd B."/>
            <person name="Jarett J.K."/>
            <person name="Geller-Mcgrath D.E."/>
            <person name="Sieber C.M."/>
            <person name="Emerson J.B."/>
            <person name="Anantharaman K."/>
            <person name="Thomas B.C."/>
            <person name="Malmstrom R."/>
            <person name="Stieglmeier M."/>
            <person name="Klingl A."/>
            <person name="Woyke T."/>
            <person name="Ryan C.M."/>
            <person name="Banfield J.F."/>
        </authorList>
    </citation>
    <scope>NUCLEOTIDE SEQUENCE [LARGE SCALE GENOMIC DNA]</scope>
    <source>
        <strain evidence="5">CG02_land_8_20_14_3_00_31_209</strain>
        <strain evidence="4">CG03_land_8_20_14_0_80_31_114</strain>
        <strain evidence="6">CG17_big_fil_post_rev_8_21_14_2_50_31_73</strain>
        <strain evidence="3">CG18_big_fil_WC_8_21_14_2_50_31_19</strain>
        <strain evidence="8">CG_4_10_14_0_8_um_filter_31_133</strain>
        <strain evidence="7">CG_4_8_14_3_um_filter</strain>
        <strain evidence="10">CG_4_9_14_0_8_um_filter_31_21</strain>
        <strain evidence="9">CG_4_9_14_3_um_filter_31_125</strain>
    </source>
</reference>
<evidence type="ECO:0000313" key="5">
    <source>
        <dbReference type="EMBL" id="PIV46295.1"/>
    </source>
</evidence>
<accession>A0A2H9RCK2</accession>
<comment type="caution">
    <text evidence="3">The sequence shown here is derived from an EMBL/GenBank/DDBJ whole genome shotgun (WGS) entry which is preliminary data.</text>
</comment>